<dbReference type="EMBL" id="VAUO01000004">
    <property type="protein sequence ID" value="TLP61073.1"/>
    <property type="molecule type" value="Genomic_DNA"/>
</dbReference>
<reference evidence="1 2" key="1">
    <citation type="submission" date="2019-05" db="EMBL/GenBank/DDBJ databases">
        <title>Pseudomonas sp. SC006 isolated from lettuce that can produce HBGAs.</title>
        <authorList>
            <person name="Wang D."/>
            <person name="Liao N."/>
            <person name="Liu D."/>
            <person name="Zhang Z."/>
            <person name="Zou S."/>
        </authorList>
    </citation>
    <scope>NUCLEOTIDE SEQUENCE [LARGE SCALE GENOMIC DNA]</scope>
    <source>
        <strain evidence="1 2">SC006</strain>
    </source>
</reference>
<accession>A0A5R8Z5Q4</accession>
<sequence length="671" mass="72814">MGRFKKILSKAEEVRRAARKSQGAMADFAAPGIKDADDVLVDTDNTVLASVLKDPAKKLVLVVPQWNDLAPPGVTDTLTVYHFSGSSTTPEVLFTGEYSQENLQQPGDPVVEKELDKTAEVYGDGNHYFECKVEGYMGGEVTSGRLSLRFDRVAPNQGNVPPAVPAIAPVTDANVAAVSLTLPDYPDRAPGDKVHYYWLKEMPDDFNQVTPVGSADVTGPSQALAVPRAAIEAAGDGEFFAFYVLVDKAGNVGQLSLPQLVSVALGAMPANLKEPVVPLAADGLIDREDAVLGVQVHIPVFDNWKASDEVSVTWAGTLLDRRAIGAGQTFPLVVSVLPQVLRDAYGLPATGTKDMTVSYEVWRGGRSVGTKSTEVQVNFETFGPVDPGSDPDPDWPEIINDLLPLCDVYGEGSTTANVLLPEHDGKPAKLEVKLYENLAVGDLIEFFWDGEHVVSADYTVIAADKAGDTLERTIAWEYIQRGDNGQKAVDYRLTRTLVPNSPRSKPRIVDVTAVVLHPDEPVFEGVNPKGWLSCESLVDPANPSAEPAVRITVGDLSKYGLVAGASVTMKWWVLHGLVGSEEVDDAAFEETVTLGTDYPVSGFTWRVEPYVDYILPIYEYDALNHTGRARCTYEFEDPALLKRGIHKVVVSNMAEQRIAMHDPNGPCEVFY</sequence>
<keyword evidence="2" id="KW-1185">Reference proteome</keyword>
<gene>
    <name evidence="1" type="ORF">FEM01_10775</name>
</gene>
<protein>
    <submittedName>
        <fullName evidence="1">Uncharacterized protein</fullName>
    </submittedName>
</protein>
<proteinExistence type="predicted"/>
<comment type="caution">
    <text evidence="1">The sequence shown here is derived from an EMBL/GenBank/DDBJ whole genome shotgun (WGS) entry which is preliminary data.</text>
</comment>
<evidence type="ECO:0000313" key="2">
    <source>
        <dbReference type="Proteomes" id="UP000309819"/>
    </source>
</evidence>
<name>A0A5R8Z5Q4_9PSED</name>
<evidence type="ECO:0000313" key="1">
    <source>
        <dbReference type="EMBL" id="TLP61073.1"/>
    </source>
</evidence>
<organism evidence="1 2">
    <name type="scientific">Pseudomonas mosselii</name>
    <dbReference type="NCBI Taxonomy" id="78327"/>
    <lineage>
        <taxon>Bacteria</taxon>
        <taxon>Pseudomonadati</taxon>
        <taxon>Pseudomonadota</taxon>
        <taxon>Gammaproteobacteria</taxon>
        <taxon>Pseudomonadales</taxon>
        <taxon>Pseudomonadaceae</taxon>
        <taxon>Pseudomonas</taxon>
    </lineage>
</organism>
<dbReference type="AlphaFoldDB" id="A0A5R8Z5Q4"/>
<dbReference type="OrthoDB" id="6891193at2"/>
<dbReference type="Proteomes" id="UP000309819">
    <property type="component" value="Unassembled WGS sequence"/>
</dbReference>
<dbReference type="RefSeq" id="WP_138219428.1">
    <property type="nucleotide sequence ID" value="NZ_VAUO01000004.1"/>
</dbReference>